<dbReference type="InterPro" id="IPR038570">
    <property type="entry name" value="HicA_sf"/>
</dbReference>
<accession>A0A2W7NDE0</accession>
<keyword evidence="9" id="KW-1185">Reference proteome</keyword>
<keyword evidence="7" id="KW-0346">Stress response</keyword>
<evidence type="ECO:0000256" key="4">
    <source>
        <dbReference type="ARBA" id="ARBA00022759"/>
    </source>
</evidence>
<organism evidence="8 9">
    <name type="scientific">Breznakibacter xylanolyticus</name>
    <dbReference type="NCBI Taxonomy" id="990"/>
    <lineage>
        <taxon>Bacteria</taxon>
        <taxon>Pseudomonadati</taxon>
        <taxon>Bacteroidota</taxon>
        <taxon>Bacteroidia</taxon>
        <taxon>Marinilabiliales</taxon>
        <taxon>Marinilabiliaceae</taxon>
        <taxon>Breznakibacter</taxon>
    </lineage>
</organism>
<proteinExistence type="inferred from homology"/>
<protein>
    <submittedName>
        <fullName evidence="8">HicA-like toxin of HicAB toxin-antitoxin system</fullName>
    </submittedName>
</protein>
<dbReference type="GO" id="GO:0004519">
    <property type="term" value="F:endonuclease activity"/>
    <property type="evidence" value="ECO:0007669"/>
    <property type="project" value="UniProtKB-KW"/>
</dbReference>
<dbReference type="OrthoDB" id="121656at2"/>
<dbReference type="InterPro" id="IPR012933">
    <property type="entry name" value="HicA_mRNA_interferase"/>
</dbReference>
<dbReference type="Pfam" id="PF07927">
    <property type="entry name" value="HicA_toxin"/>
    <property type="match status" value="1"/>
</dbReference>
<dbReference type="RefSeq" id="WP_111445886.1">
    <property type="nucleotide sequence ID" value="NZ_QKZK01000014.1"/>
</dbReference>
<evidence type="ECO:0000256" key="1">
    <source>
        <dbReference type="ARBA" id="ARBA00006620"/>
    </source>
</evidence>
<gene>
    <name evidence="8" type="ORF">LX69_02032</name>
</gene>
<dbReference type="Proteomes" id="UP000249239">
    <property type="component" value="Unassembled WGS sequence"/>
</dbReference>
<sequence>MKLPRDIDAAQLTKALRQFNYNPTRQTGSHIRLTSDINGQHHITIPNHTPLKIGTLNAILSDVANHLGLSKQELINRLF</sequence>
<keyword evidence="6" id="KW-0694">RNA-binding</keyword>
<keyword evidence="4" id="KW-0255">Endonuclease</keyword>
<evidence type="ECO:0000256" key="7">
    <source>
        <dbReference type="ARBA" id="ARBA00023016"/>
    </source>
</evidence>
<comment type="caution">
    <text evidence="8">The sequence shown here is derived from an EMBL/GenBank/DDBJ whole genome shotgun (WGS) entry which is preliminary data.</text>
</comment>
<keyword evidence="2" id="KW-1277">Toxin-antitoxin system</keyword>
<comment type="similarity">
    <text evidence="1">Belongs to the HicA mRNA interferase family.</text>
</comment>
<reference evidence="8 9" key="1">
    <citation type="submission" date="2018-06" db="EMBL/GenBank/DDBJ databases">
        <title>Genomic Encyclopedia of Archaeal and Bacterial Type Strains, Phase II (KMG-II): from individual species to whole genera.</title>
        <authorList>
            <person name="Goeker M."/>
        </authorList>
    </citation>
    <scope>NUCLEOTIDE SEQUENCE [LARGE SCALE GENOMIC DNA]</scope>
    <source>
        <strain evidence="8 9">DSM 6779</strain>
    </source>
</reference>
<evidence type="ECO:0000313" key="9">
    <source>
        <dbReference type="Proteomes" id="UP000249239"/>
    </source>
</evidence>
<dbReference type="GO" id="GO:0003729">
    <property type="term" value="F:mRNA binding"/>
    <property type="evidence" value="ECO:0007669"/>
    <property type="project" value="InterPro"/>
</dbReference>
<dbReference type="GO" id="GO:0016787">
    <property type="term" value="F:hydrolase activity"/>
    <property type="evidence" value="ECO:0007669"/>
    <property type="project" value="UniProtKB-KW"/>
</dbReference>
<evidence type="ECO:0000313" key="8">
    <source>
        <dbReference type="EMBL" id="PZX16157.1"/>
    </source>
</evidence>
<dbReference type="SUPFAM" id="SSF54786">
    <property type="entry name" value="YcfA/nrd intein domain"/>
    <property type="match status" value="1"/>
</dbReference>
<dbReference type="AlphaFoldDB" id="A0A2W7NDE0"/>
<name>A0A2W7NDE0_9BACT</name>
<dbReference type="EMBL" id="QKZK01000014">
    <property type="protein sequence ID" value="PZX16157.1"/>
    <property type="molecule type" value="Genomic_DNA"/>
</dbReference>
<keyword evidence="5" id="KW-0378">Hydrolase</keyword>
<evidence type="ECO:0000256" key="6">
    <source>
        <dbReference type="ARBA" id="ARBA00022884"/>
    </source>
</evidence>
<dbReference type="Gene3D" id="3.30.920.30">
    <property type="entry name" value="Hypothetical protein"/>
    <property type="match status" value="1"/>
</dbReference>
<evidence type="ECO:0000256" key="5">
    <source>
        <dbReference type="ARBA" id="ARBA00022801"/>
    </source>
</evidence>
<evidence type="ECO:0000256" key="3">
    <source>
        <dbReference type="ARBA" id="ARBA00022722"/>
    </source>
</evidence>
<keyword evidence="3" id="KW-0540">Nuclease</keyword>
<evidence type="ECO:0000256" key="2">
    <source>
        <dbReference type="ARBA" id="ARBA00022649"/>
    </source>
</evidence>